<name>A0ABD0J5M7_9CAEN</name>
<protein>
    <submittedName>
        <fullName evidence="2">Uncharacterized protein</fullName>
    </submittedName>
</protein>
<sequence>MKSNMDAIGLRVQGDGGDTVSRYQPRCQQQKATATTVAEPPPPPRSTTPTTWTSRTAAAPPPATQASALISPIIRLHQGIMTCWIIRPFLHCTLNPQTPTHPSLYTKPPNPHPPFTVY</sequence>
<reference evidence="2 3" key="1">
    <citation type="journal article" date="2023" name="Sci. Data">
        <title>Genome assembly of the Korean intertidal mud-creeper Batillaria attramentaria.</title>
        <authorList>
            <person name="Patra A.K."/>
            <person name="Ho P.T."/>
            <person name="Jun S."/>
            <person name="Lee S.J."/>
            <person name="Kim Y."/>
            <person name="Won Y.J."/>
        </authorList>
    </citation>
    <scope>NUCLEOTIDE SEQUENCE [LARGE SCALE GENOMIC DNA]</scope>
    <source>
        <strain evidence="2">Wonlab-2016</strain>
    </source>
</reference>
<feature type="compositionally biased region" description="Pro residues" evidence="1">
    <location>
        <begin position="108"/>
        <end position="118"/>
    </location>
</feature>
<dbReference type="Proteomes" id="UP001519460">
    <property type="component" value="Unassembled WGS sequence"/>
</dbReference>
<dbReference type="EMBL" id="JACVVK020000623">
    <property type="protein sequence ID" value="KAK7462105.1"/>
    <property type="molecule type" value="Genomic_DNA"/>
</dbReference>
<gene>
    <name evidence="2" type="ORF">BaRGS_00038477</name>
</gene>
<evidence type="ECO:0000256" key="1">
    <source>
        <dbReference type="SAM" id="MobiDB-lite"/>
    </source>
</evidence>
<accession>A0ABD0J5M7</accession>
<evidence type="ECO:0000313" key="2">
    <source>
        <dbReference type="EMBL" id="KAK7462105.1"/>
    </source>
</evidence>
<proteinExistence type="predicted"/>
<feature type="compositionally biased region" description="Low complexity" evidence="1">
    <location>
        <begin position="47"/>
        <end position="64"/>
    </location>
</feature>
<evidence type="ECO:0000313" key="3">
    <source>
        <dbReference type="Proteomes" id="UP001519460"/>
    </source>
</evidence>
<keyword evidence="3" id="KW-1185">Reference proteome</keyword>
<comment type="caution">
    <text evidence="2">The sequence shown here is derived from an EMBL/GenBank/DDBJ whole genome shotgun (WGS) entry which is preliminary data.</text>
</comment>
<dbReference type="AlphaFoldDB" id="A0ABD0J5M7"/>
<feature type="region of interest" description="Disordered" evidence="1">
    <location>
        <begin position="1"/>
        <end position="64"/>
    </location>
</feature>
<organism evidence="2 3">
    <name type="scientific">Batillaria attramentaria</name>
    <dbReference type="NCBI Taxonomy" id="370345"/>
    <lineage>
        <taxon>Eukaryota</taxon>
        <taxon>Metazoa</taxon>
        <taxon>Spiralia</taxon>
        <taxon>Lophotrochozoa</taxon>
        <taxon>Mollusca</taxon>
        <taxon>Gastropoda</taxon>
        <taxon>Caenogastropoda</taxon>
        <taxon>Sorbeoconcha</taxon>
        <taxon>Cerithioidea</taxon>
        <taxon>Batillariidae</taxon>
        <taxon>Batillaria</taxon>
    </lineage>
</organism>
<feature type="region of interest" description="Disordered" evidence="1">
    <location>
        <begin position="98"/>
        <end position="118"/>
    </location>
</feature>